<keyword evidence="17" id="KW-1185">Reference proteome</keyword>
<evidence type="ECO:0000256" key="11">
    <source>
        <dbReference type="SAM" id="MobiDB-lite"/>
    </source>
</evidence>
<evidence type="ECO:0000256" key="4">
    <source>
        <dbReference type="ARBA" id="ARBA00022840"/>
    </source>
</evidence>
<feature type="coiled-coil region" evidence="10">
    <location>
        <begin position="1274"/>
        <end position="1301"/>
    </location>
</feature>
<evidence type="ECO:0000256" key="9">
    <source>
        <dbReference type="PROSITE-ProRule" id="PRU00339"/>
    </source>
</evidence>
<evidence type="ECO:0000256" key="6">
    <source>
        <dbReference type="ARBA" id="ARBA00022967"/>
    </source>
</evidence>
<keyword evidence="12" id="KW-0812">Transmembrane</keyword>
<sequence>MITAIIGIVIFFIISFIITVKYNKRAKMDVQQVKEEHLKKLVNEWKESASPESEFKKIWNLYEKNKLDEGTLADIISIGAYNTRYWTQSFFRMLLPEINLVTNVSDRLKIVKDILKDFDITAFKVRNLVDLSNATDEVSEKLLEAALKIVLDPTKAINDKLYVSNVLVKQTKMHKDFLGSDQIKNSFKTIALGNKDTDFNPKVFLLSYIALQCLKPAINDLPYDFYDQFYKTNLRENIKSLSTSETKGRPIQKLDNYLESHSFTTSERFSLLETLSVIVYNGYKVDPSLFTLFDPKDWIRELLVYTLLGRSMEVDANGWNQNKVQEFMKQVHMLYAEIEKHNNGCSREKFEKFLKQLLNHQHKKEFDLPQVINILTMAQAHVAEIDTVLDETEDVELKLTHMEFVWLRKVCNERGIVYAANETNDGKTEMQKLHQLFAHYDVAIINTLLGKVKKNTRISDLIDFISLLNETQFTYYNKVVFIMNLPAKSVFWWKSELSKLIVHLLVNYENPGFKEIIYNRNLTKNMELSMESKKRFKTICFENSGRNKFMSHFEDSFDSLKDTLNSIVKTKSSLNHTKAMIEMLSKLSELIHHGNWSIERVAMILHCLDTPTKMRELAKTIEIILEFNVEEGKDINKIFKSSKTLELYNNMYECAMKQYFTGTYEKDNNELLNEINTLNKSKNIAFLSRLSTTYDKVQKAYTNSSDIVTSCKAIQKWNSTDVKEWTTAFKTDLKSENPKASDAEKIAVIMRTVKLSINIEPRPIQIMSVLLLLNPASSKGRLAQINTGEGKTTIIAMIAAFHGLHNHQVDIVTTSEVLAVPQCRQLEGFYETLGLTVSHNFNNPDGYKSDICYGPLLDFEADVLRDECSLTQPTNPLKRRRRGRRFDIVIADEVDSMFIDGFDHIVRLSDTMPGMNHLETLLAAIVLQINSVAGCIKQENGTAYLLQPKSRINEDGSLTAEEEVDAIPLDCTVREFIRDATEKHIRKLVRDIEAEEGYPEVQIPKHLREFVCKIQIPKWINSGINAKYAYEDTKHYVIKKGKIMPVDANNTGVVQENQHWSNGIHQFLQFKHGAKLYPESLTNNYISNIGFFRRYGNKIYGLTGTLGDEKNCEFSEKVYDVDTVIIPPFKKKQHVQLEPVFAVTDELWRNKIVDSCISKLKQGRAVLIITKYMKEVDQLNKRFNELQYDKSKIILFKTNDDTHVVEKLIKPGEVILTTNIAGRGTDIKLDKAVDDKGGLHVCLTFLPINTRVEQQNIGRTSRTGNRGTSQLILLNQELEDIKEIKRQRDEKQNNAIAKAEKAVEVVITKEMVFAKFLNMLKNDIKGRSEHKKIDEAEAVQERFALWLKLNDKYIDEESRENVLSNFDKFKRDVISDDGSNTLIKNPYFYVQIGNKLLKESSFDLAIKEFSEAIKLDGNFAEHAYYNRAYCLVARYGENMSGNRYYIDDAIGDFKKARQLIQKRQADLHLIQRASDAENFSQQVQHKMNLYNIQKQAIDLAIGPDKTELDEQIKSLTEKLKSVTDSDEKKEIEEQIKFMKDNRKQDGVIEDARGKKRNVKIELMALSDCLPENDMKLYTEEIKEHKTNGFIGGFKITEIKPIDWLAVFGLLVLGLGQLIAGAALAVYTLGSGATLAINLITEGISDIITAVKDGIINRDFSWASWAIQKAISITISVVCAGMSAIKDVASTCASGVKMVGQKVVNETVKGGFKLVAKKVAVELSKGIAKEIVGQLADYGIEKTLMPQIQSKLIEMIEGPLREALINNEYIKAMLEKDMANKNSKYEDFIKKTAFNLLDTTCKSKLLNIASQIGTGIADNKIKGFSAARKVTEALLAVDELVTLVPDLVNKLNEKVEAKAKKDKLMEQKSENSKNDVKENSEKPSSEQTKTETENQQTTHTQNESDIEMEEDINLKQDPQVQVEAVKREINPSILHKYLVKSVSSKMLATIKGKMINPVVQAGVNYGMDKITSGLDATLNHDIENYKALKRNIHYQNKDTPNPL</sequence>
<keyword evidence="10" id="KW-0175">Coiled coil</keyword>
<dbReference type="Proteomes" id="UP000823941">
    <property type="component" value="Chromosome 31"/>
</dbReference>
<dbReference type="Pfam" id="PF01043">
    <property type="entry name" value="SecA_PP_bind"/>
    <property type="match status" value="1"/>
</dbReference>
<feature type="repeat" description="TPR" evidence="9">
    <location>
        <begin position="1386"/>
        <end position="1419"/>
    </location>
</feature>
<dbReference type="InterPro" id="IPR036670">
    <property type="entry name" value="SecA_X-link_sf"/>
</dbReference>
<keyword evidence="12" id="KW-1133">Transmembrane helix</keyword>
<organism evidence="16 17">
    <name type="scientific">Plutella xylostella</name>
    <name type="common">Diamondback moth</name>
    <name type="synonym">Plutella maculipennis</name>
    <dbReference type="NCBI Taxonomy" id="51655"/>
    <lineage>
        <taxon>Eukaryota</taxon>
        <taxon>Metazoa</taxon>
        <taxon>Ecdysozoa</taxon>
        <taxon>Arthropoda</taxon>
        <taxon>Hexapoda</taxon>
        <taxon>Insecta</taxon>
        <taxon>Pterygota</taxon>
        <taxon>Neoptera</taxon>
        <taxon>Endopterygota</taxon>
        <taxon>Lepidoptera</taxon>
        <taxon>Glossata</taxon>
        <taxon>Ditrysia</taxon>
        <taxon>Yponomeutoidea</taxon>
        <taxon>Plutellidae</taxon>
        <taxon>Plutella</taxon>
    </lineage>
</organism>
<dbReference type="PROSITE" id="PS51192">
    <property type="entry name" value="HELICASE_ATP_BIND_1"/>
    <property type="match status" value="1"/>
</dbReference>
<dbReference type="Gene3D" id="3.90.1440.10">
    <property type="entry name" value="SecA, preprotein cross-linking domain"/>
    <property type="match status" value="1"/>
</dbReference>
<feature type="domain" description="SecA family profile" evidence="15">
    <location>
        <begin position="682"/>
        <end position="1297"/>
    </location>
</feature>
<keyword evidence="7" id="KW-0811">Translocation</keyword>
<evidence type="ECO:0000256" key="8">
    <source>
        <dbReference type="ARBA" id="ARBA00023136"/>
    </source>
</evidence>
<dbReference type="PROSITE" id="PS51196">
    <property type="entry name" value="SECA_MOTOR_DEAD"/>
    <property type="match status" value="1"/>
</dbReference>
<dbReference type="PANTHER" id="PTHR30612">
    <property type="entry name" value="SECA INNER MEMBRANE COMPONENT OF SEC PROTEIN SECRETION SYSTEM"/>
    <property type="match status" value="1"/>
</dbReference>
<dbReference type="PRINTS" id="PR00906">
    <property type="entry name" value="SECA"/>
</dbReference>
<dbReference type="InterPro" id="IPR000185">
    <property type="entry name" value="SecA"/>
</dbReference>
<dbReference type="SUPFAM" id="SSF48452">
    <property type="entry name" value="TPR-like"/>
    <property type="match status" value="1"/>
</dbReference>
<dbReference type="InterPro" id="IPR011130">
    <property type="entry name" value="SecA_preprotein_X-link_dom"/>
</dbReference>
<dbReference type="SUPFAM" id="SSF52540">
    <property type="entry name" value="P-loop containing nucleoside triphosphate hydrolases"/>
    <property type="match status" value="2"/>
</dbReference>
<dbReference type="PROSITE" id="PS50005">
    <property type="entry name" value="TPR"/>
    <property type="match status" value="1"/>
</dbReference>
<feature type="compositionally biased region" description="Low complexity" evidence="11">
    <location>
        <begin position="1892"/>
        <end position="1902"/>
    </location>
</feature>
<evidence type="ECO:0000256" key="7">
    <source>
        <dbReference type="ARBA" id="ARBA00023010"/>
    </source>
</evidence>
<dbReference type="Pfam" id="PF21090">
    <property type="entry name" value="P-loop_SecA"/>
    <property type="match status" value="1"/>
</dbReference>
<proteinExistence type="predicted"/>
<evidence type="ECO:0000259" key="14">
    <source>
        <dbReference type="PROSITE" id="PS51194"/>
    </source>
</evidence>
<dbReference type="Gene3D" id="1.25.40.10">
    <property type="entry name" value="Tetratricopeptide repeat domain"/>
    <property type="match status" value="1"/>
</dbReference>
<evidence type="ECO:0000259" key="13">
    <source>
        <dbReference type="PROSITE" id="PS51192"/>
    </source>
</evidence>
<dbReference type="InterPro" id="IPR019734">
    <property type="entry name" value="TPR_rpt"/>
</dbReference>
<comment type="caution">
    <text evidence="16">The sequence shown here is derived from an EMBL/GenBank/DDBJ whole genome shotgun (WGS) entry which is preliminary data.</text>
</comment>
<evidence type="ECO:0000256" key="12">
    <source>
        <dbReference type="SAM" id="Phobius"/>
    </source>
</evidence>
<dbReference type="InterPro" id="IPR011990">
    <property type="entry name" value="TPR-like_helical_dom_sf"/>
</dbReference>
<feature type="domain" description="Helicase ATP-binding" evidence="13">
    <location>
        <begin position="772"/>
        <end position="930"/>
    </location>
</feature>
<evidence type="ECO:0000259" key="15">
    <source>
        <dbReference type="PROSITE" id="PS51196"/>
    </source>
</evidence>
<dbReference type="PROSITE" id="PS51194">
    <property type="entry name" value="HELICASE_CTER"/>
    <property type="match status" value="1"/>
</dbReference>
<evidence type="ECO:0000256" key="10">
    <source>
        <dbReference type="SAM" id="Coils"/>
    </source>
</evidence>
<evidence type="ECO:0008006" key="18">
    <source>
        <dbReference type="Google" id="ProtNLM"/>
    </source>
</evidence>
<keyword evidence="2" id="KW-0963">Cytoplasm</keyword>
<feature type="domain" description="Helicase C-terminal" evidence="14">
    <location>
        <begin position="1152"/>
        <end position="1307"/>
    </location>
</feature>
<evidence type="ECO:0000313" key="17">
    <source>
        <dbReference type="Proteomes" id="UP000823941"/>
    </source>
</evidence>
<dbReference type="InterPro" id="IPR014001">
    <property type="entry name" value="Helicase_ATP-bd"/>
</dbReference>
<dbReference type="SMART" id="SM00957">
    <property type="entry name" value="SecA_DEAD"/>
    <property type="match status" value="1"/>
</dbReference>
<feature type="region of interest" description="Disordered" evidence="11">
    <location>
        <begin position="1858"/>
        <end position="1907"/>
    </location>
</feature>
<feature type="compositionally biased region" description="Basic and acidic residues" evidence="11">
    <location>
        <begin position="1858"/>
        <end position="1891"/>
    </location>
</feature>
<keyword evidence="6" id="KW-1278">Translocase</keyword>
<dbReference type="InterPro" id="IPR001650">
    <property type="entry name" value="Helicase_C-like"/>
</dbReference>
<accession>A0ABQ7PQE9</accession>
<evidence type="ECO:0000313" key="16">
    <source>
        <dbReference type="EMBL" id="KAG7295130.1"/>
    </source>
</evidence>
<reference evidence="16 17" key="1">
    <citation type="submission" date="2021-06" db="EMBL/GenBank/DDBJ databases">
        <title>A haploid diamondback moth (Plutella xylostella L.) genome assembly resolves 31 chromosomes and identifies a diamide resistance mutation.</title>
        <authorList>
            <person name="Ward C.M."/>
            <person name="Perry K.D."/>
            <person name="Baker G."/>
            <person name="Powis K."/>
            <person name="Heckel D.G."/>
            <person name="Baxter S.W."/>
        </authorList>
    </citation>
    <scope>NUCLEOTIDE SEQUENCE [LARGE SCALE GENOMIC DNA]</scope>
    <source>
        <strain evidence="16 17">LV</strain>
        <tissue evidence="16">Single pupa</tissue>
    </source>
</reference>
<protein>
    <recommendedName>
        <fullName evidence="18">Protein translocase subunit SecA</fullName>
    </recommendedName>
</protein>
<keyword evidence="9" id="KW-0802">TPR repeat</keyword>
<dbReference type="EMBL" id="JAHIBW010000031">
    <property type="protein sequence ID" value="KAG7295130.1"/>
    <property type="molecule type" value="Genomic_DNA"/>
</dbReference>
<keyword evidence="4" id="KW-0067">ATP-binding</keyword>
<dbReference type="PANTHER" id="PTHR30612:SF0">
    <property type="entry name" value="CHLOROPLAST PROTEIN-TRANSPORTING ATPASE"/>
    <property type="match status" value="1"/>
</dbReference>
<keyword evidence="8 12" id="KW-0472">Membrane</keyword>
<name>A0ABQ7PQE9_PLUXY</name>
<evidence type="ECO:0000256" key="3">
    <source>
        <dbReference type="ARBA" id="ARBA00022741"/>
    </source>
</evidence>
<evidence type="ECO:0000256" key="2">
    <source>
        <dbReference type="ARBA" id="ARBA00022490"/>
    </source>
</evidence>
<dbReference type="SUPFAM" id="SSF81767">
    <property type="entry name" value="Pre-protein crosslinking domain of SecA"/>
    <property type="match status" value="1"/>
</dbReference>
<feature type="transmembrane region" description="Helical" evidence="12">
    <location>
        <begin position="6"/>
        <end position="22"/>
    </location>
</feature>
<dbReference type="InterPro" id="IPR011115">
    <property type="entry name" value="SecA_DEAD"/>
</dbReference>
<dbReference type="Pfam" id="PF07517">
    <property type="entry name" value="SecA_DEAD"/>
    <property type="match status" value="1"/>
</dbReference>
<evidence type="ECO:0000256" key="1">
    <source>
        <dbReference type="ARBA" id="ARBA00022448"/>
    </source>
</evidence>
<dbReference type="InterPro" id="IPR044722">
    <property type="entry name" value="SecA_SF2_C"/>
</dbReference>
<keyword evidence="3" id="KW-0547">Nucleotide-binding</keyword>
<gene>
    <name evidence="16" type="ORF">JYU34_022085</name>
</gene>
<dbReference type="Gene3D" id="3.40.50.300">
    <property type="entry name" value="P-loop containing nucleotide triphosphate hydrolases"/>
    <property type="match status" value="2"/>
</dbReference>
<keyword evidence="1" id="KW-0813">Transport</keyword>
<dbReference type="InterPro" id="IPR027417">
    <property type="entry name" value="P-loop_NTPase"/>
</dbReference>
<keyword evidence="5" id="KW-0653">Protein transport</keyword>
<evidence type="ECO:0000256" key="5">
    <source>
        <dbReference type="ARBA" id="ARBA00022927"/>
    </source>
</evidence>
<dbReference type="InterPro" id="IPR014018">
    <property type="entry name" value="SecA_motor_DEAD"/>
</dbReference>